<accession>A0A229RUZ7</accession>
<name>A0A229RUZ7_9PSEU</name>
<dbReference type="Proteomes" id="UP000215223">
    <property type="component" value="Unassembled WGS sequence"/>
</dbReference>
<feature type="region of interest" description="Disordered" evidence="1">
    <location>
        <begin position="387"/>
        <end position="406"/>
    </location>
</feature>
<reference evidence="2 3" key="1">
    <citation type="submission" date="2017-07" db="EMBL/GenBank/DDBJ databases">
        <title>Amycolatopsis thailandensis Genome sequencing and assembly.</title>
        <authorList>
            <person name="Kaur N."/>
            <person name="Mayilraj S."/>
        </authorList>
    </citation>
    <scope>NUCLEOTIDE SEQUENCE [LARGE SCALE GENOMIC DNA]</scope>
    <source>
        <strain evidence="2 3">JCM 16380</strain>
    </source>
</reference>
<evidence type="ECO:0000313" key="2">
    <source>
        <dbReference type="EMBL" id="OXM50355.1"/>
    </source>
</evidence>
<sequence length="406" mass="44686">MGPDGTISARWAALHAKLAASDTPSATIHWIQATKGSRLLRQLVIDDIPVTHEHLDTLAPSRTVNSVRDLLVRCAVLPERDAEYIDRIDPWLRNLMADAPPHHLHVLGPFARWYLLPKARRAAHRRGVGQSAPTTIPSTVLAASRFLHWLDSQHLALAELSQSHVDEWLDSGRGHYRYLYPFITWTRTHGLIPTGIRAPFPQYPQRLPLLDDDERLHQLRRCLDDEDLPLTLRVAGALTLLYGLPVTTIVRLRHDQVATTTTGTSLKLAEHRLALPPRLATLLERLAAEPPAPHEVPGLRKQTSPLLFPGAAGTRPIAANTLSHRLAGHGLAGLTARNSARLALAARLPASVLAQLTGIEVDTAAEWNHRAGHDWTSYVAARPSLPDDVQTSGEISLRRTASRGAP</sequence>
<proteinExistence type="predicted"/>
<dbReference type="AlphaFoldDB" id="A0A229RUZ7"/>
<evidence type="ECO:0000256" key="1">
    <source>
        <dbReference type="SAM" id="MobiDB-lite"/>
    </source>
</evidence>
<keyword evidence="3" id="KW-1185">Reference proteome</keyword>
<gene>
    <name evidence="2" type="ORF">CFP71_28420</name>
</gene>
<comment type="caution">
    <text evidence="2">The sequence shown here is derived from an EMBL/GenBank/DDBJ whole genome shotgun (WGS) entry which is preliminary data.</text>
</comment>
<dbReference type="EMBL" id="NMQT01000102">
    <property type="protein sequence ID" value="OXM50355.1"/>
    <property type="molecule type" value="Genomic_DNA"/>
</dbReference>
<protein>
    <submittedName>
        <fullName evidence="2">Uncharacterized protein</fullName>
    </submittedName>
</protein>
<evidence type="ECO:0000313" key="3">
    <source>
        <dbReference type="Proteomes" id="UP000215223"/>
    </source>
</evidence>
<organism evidence="2 3">
    <name type="scientific">Amycolatopsis thailandensis</name>
    <dbReference type="NCBI Taxonomy" id="589330"/>
    <lineage>
        <taxon>Bacteria</taxon>
        <taxon>Bacillati</taxon>
        <taxon>Actinomycetota</taxon>
        <taxon>Actinomycetes</taxon>
        <taxon>Pseudonocardiales</taxon>
        <taxon>Pseudonocardiaceae</taxon>
        <taxon>Amycolatopsis</taxon>
    </lineage>
</organism>